<reference evidence="2 3" key="2">
    <citation type="submission" date="2021-08" db="EMBL/GenBank/DDBJ databases">
        <title>Rheinheimera aquimaris sp. nov., isolated from seawater of the East Sea in Korea.</title>
        <authorList>
            <person name="Kim K.H."/>
            <person name="Wenting R."/>
            <person name="Kim K.R."/>
            <person name="Jeon C.O."/>
        </authorList>
    </citation>
    <scope>NUCLEOTIDE SEQUENCE [LARGE SCALE GENOMIC DNA]</scope>
    <source>
        <strain evidence="2 3">MA-13</strain>
    </source>
</reference>
<name>A0ABS7X9V5_9GAMM</name>
<feature type="transmembrane region" description="Helical" evidence="1">
    <location>
        <begin position="7"/>
        <end position="25"/>
    </location>
</feature>
<proteinExistence type="predicted"/>
<keyword evidence="3" id="KW-1185">Reference proteome</keyword>
<sequence length="94" mass="10588">MRGIKTLGCELIGALVVVAMFSPLANMLMHEPDKDKAVYLLFLISVIDTCGMIGYAAYNIHAKRRGHDVVNALIYPLVYAPLAACWYIRRYLNR</sequence>
<keyword evidence="1" id="KW-0812">Transmembrane</keyword>
<feature type="transmembrane region" description="Helical" evidence="1">
    <location>
        <begin position="70"/>
        <end position="89"/>
    </location>
</feature>
<accession>A0ABS7X9V5</accession>
<evidence type="ECO:0000256" key="1">
    <source>
        <dbReference type="SAM" id="Phobius"/>
    </source>
</evidence>
<keyword evidence="1" id="KW-0472">Membrane</keyword>
<feature type="transmembrane region" description="Helical" evidence="1">
    <location>
        <begin position="37"/>
        <end position="58"/>
    </location>
</feature>
<dbReference type="Proteomes" id="UP000663814">
    <property type="component" value="Unassembled WGS sequence"/>
</dbReference>
<dbReference type="RefSeq" id="WP_224673415.1">
    <property type="nucleotide sequence ID" value="NZ_JAERPS020000004.1"/>
</dbReference>
<evidence type="ECO:0000313" key="2">
    <source>
        <dbReference type="EMBL" id="MBZ9612339.1"/>
    </source>
</evidence>
<protein>
    <recommendedName>
        <fullName evidence="4">DUF2834 domain-containing protein</fullName>
    </recommendedName>
</protein>
<comment type="caution">
    <text evidence="2">The sequence shown here is derived from an EMBL/GenBank/DDBJ whole genome shotgun (WGS) entry which is preliminary data.</text>
</comment>
<evidence type="ECO:0008006" key="4">
    <source>
        <dbReference type="Google" id="ProtNLM"/>
    </source>
</evidence>
<gene>
    <name evidence="2" type="ORF">I4W93_012095</name>
</gene>
<organism evidence="2 3">
    <name type="scientific">Rheinheimera maricola</name>
    <dbReference type="NCBI Taxonomy" id="2793282"/>
    <lineage>
        <taxon>Bacteria</taxon>
        <taxon>Pseudomonadati</taxon>
        <taxon>Pseudomonadota</taxon>
        <taxon>Gammaproteobacteria</taxon>
        <taxon>Chromatiales</taxon>
        <taxon>Chromatiaceae</taxon>
        <taxon>Rheinheimera</taxon>
    </lineage>
</organism>
<dbReference type="EMBL" id="JAERPS020000004">
    <property type="protein sequence ID" value="MBZ9612339.1"/>
    <property type="molecule type" value="Genomic_DNA"/>
</dbReference>
<keyword evidence="1" id="KW-1133">Transmembrane helix</keyword>
<evidence type="ECO:0000313" key="3">
    <source>
        <dbReference type="Proteomes" id="UP000663814"/>
    </source>
</evidence>
<reference evidence="2 3" key="1">
    <citation type="submission" date="2020-12" db="EMBL/GenBank/DDBJ databases">
        <authorList>
            <person name="Ruan W."/>
            <person name="Khan S.A."/>
            <person name="Jeon C.O."/>
        </authorList>
    </citation>
    <scope>NUCLEOTIDE SEQUENCE [LARGE SCALE GENOMIC DNA]</scope>
    <source>
        <strain evidence="2 3">MA-13</strain>
    </source>
</reference>